<feature type="transmembrane region" description="Helical" evidence="1">
    <location>
        <begin position="105"/>
        <end position="127"/>
    </location>
</feature>
<comment type="caution">
    <text evidence="2">The sequence shown here is derived from an EMBL/GenBank/DDBJ whole genome shotgun (WGS) entry which is preliminary data.</text>
</comment>
<dbReference type="EMBL" id="RWHZ01000077">
    <property type="protein sequence ID" value="TSE46918.1"/>
    <property type="molecule type" value="Genomic_DNA"/>
</dbReference>
<evidence type="ECO:0000313" key="3">
    <source>
        <dbReference type="Proteomes" id="UP000408523"/>
    </source>
</evidence>
<feature type="transmembrane region" description="Helical" evidence="1">
    <location>
        <begin position="72"/>
        <end position="99"/>
    </location>
</feature>
<evidence type="ECO:0000313" key="2">
    <source>
        <dbReference type="EMBL" id="TSE46918.1"/>
    </source>
</evidence>
<accession>A0A662ZV21</accession>
<feature type="transmembrane region" description="Helical" evidence="1">
    <location>
        <begin position="12"/>
        <end position="37"/>
    </location>
</feature>
<protein>
    <recommendedName>
        <fullName evidence="4">Transmembrane protein</fullName>
    </recommendedName>
</protein>
<organism evidence="2 3">
    <name type="scientific">Phocaeicola vulgatus</name>
    <name type="common">Bacteroides vulgatus</name>
    <dbReference type="NCBI Taxonomy" id="821"/>
    <lineage>
        <taxon>Bacteria</taxon>
        <taxon>Pseudomonadati</taxon>
        <taxon>Bacteroidota</taxon>
        <taxon>Bacteroidia</taxon>
        <taxon>Bacteroidales</taxon>
        <taxon>Bacteroidaceae</taxon>
        <taxon>Phocaeicola</taxon>
    </lineage>
</organism>
<keyword evidence="1" id="KW-0472">Membrane</keyword>
<keyword evidence="1" id="KW-1133">Transmembrane helix</keyword>
<reference evidence="2 3" key="1">
    <citation type="journal article" date="2019" name="Nat. Commun.">
        <title>Gram positive-like bacteriocins with broad spectrum anti-Bacteroidales activity encoded on mobile elements of the human gut microbiota.</title>
        <authorList>
            <person name="Bechon N."/>
            <person name="Coyne M.J.Jr."/>
            <person name="Laclare-Mceneany V."/>
            <person name="Chatzidaki-Livanis M."/>
            <person name="Ghigo J.-M."/>
            <person name="Comstock L.E."/>
        </authorList>
    </citation>
    <scope>NUCLEOTIDE SEQUENCE [LARGE SCALE GENOMIC DNA]</scope>
    <source>
        <strain evidence="2 3">CL01T12C17</strain>
    </source>
</reference>
<evidence type="ECO:0000256" key="1">
    <source>
        <dbReference type="SAM" id="Phobius"/>
    </source>
</evidence>
<dbReference type="Proteomes" id="UP000408523">
    <property type="component" value="Unassembled WGS sequence"/>
</dbReference>
<proteinExistence type="predicted"/>
<evidence type="ECO:0008006" key="4">
    <source>
        <dbReference type="Google" id="ProtNLM"/>
    </source>
</evidence>
<gene>
    <name evidence="2" type="ORF">EH214_03887</name>
</gene>
<dbReference type="AlphaFoldDB" id="A0A662ZV21"/>
<keyword evidence="1" id="KW-0812">Transmembrane</keyword>
<name>A0A662ZV21_PHOVU</name>
<sequence length="175" mass="20273">MVAADSGSRSFTVSVCFVLVLVFRFLIFSLSGFPALFHRKSCHVSPFPPFAFCYPFLRCSSLRYRPSVFRSLFYALLFFHIIMYAHVCVCGDAASFASLQVCLPFFRLFLFFVCCFRMGPFLFPSLYARANIIMCLSFSSRVLRYKNMLCNTSVIQSITKKFQEIRIIFPSYVCW</sequence>